<comment type="pathway">
    <text evidence="7">Metabolic intermediate biosynthesis; chorismate biosynthesis; chorismate from D-erythrose 4-phosphate and phosphoenolpyruvate: step 5/7.</text>
</comment>
<keyword evidence="1 7" id="KW-0028">Amino-acid biosynthesis</keyword>
<feature type="binding site" evidence="7">
    <location>
        <position position="85"/>
    </location>
    <ligand>
        <name>substrate</name>
    </ligand>
</feature>
<evidence type="ECO:0000313" key="8">
    <source>
        <dbReference type="EMBL" id="AOO65958.1"/>
    </source>
</evidence>
<dbReference type="CDD" id="cd00464">
    <property type="entry name" value="SK"/>
    <property type="match status" value="1"/>
</dbReference>
<name>A0A1D7TLT0_9BACT</name>
<dbReference type="GO" id="GO:0005524">
    <property type="term" value="F:ATP binding"/>
    <property type="evidence" value="ECO:0007669"/>
    <property type="project" value="UniProtKB-UniRule"/>
</dbReference>
<keyword evidence="5 7" id="KW-0067">ATP-binding</keyword>
<keyword evidence="7" id="KW-0479">Metal-binding</keyword>
<dbReference type="HAMAP" id="MF_00109">
    <property type="entry name" value="Shikimate_kinase"/>
    <property type="match status" value="1"/>
</dbReference>
<dbReference type="GO" id="GO:0009423">
    <property type="term" value="P:chorismate biosynthetic process"/>
    <property type="evidence" value="ECO:0007669"/>
    <property type="project" value="UniProtKB-UniRule"/>
</dbReference>
<evidence type="ECO:0000313" key="9">
    <source>
        <dbReference type="Proteomes" id="UP000094609"/>
    </source>
</evidence>
<comment type="cofactor">
    <cofactor evidence="7">
        <name>Mg(2+)</name>
        <dbReference type="ChEBI" id="CHEBI:18420"/>
    </cofactor>
    <text evidence="7">Binds 1 Mg(2+) ion per subunit.</text>
</comment>
<reference evidence="9" key="1">
    <citation type="submission" date="2016-08" db="EMBL/GenBank/DDBJ databases">
        <title>Complete genome sequence of the organohalide-respiring Epsilonproteobacterium Sulfurospirillum halorespirans.</title>
        <authorList>
            <person name="Goris T."/>
            <person name="Zimmermann J."/>
            <person name="Schenz B."/>
            <person name="Lemos M."/>
            <person name="Hackermueller J."/>
            <person name="Diekert G."/>
        </authorList>
    </citation>
    <scope>NUCLEOTIDE SEQUENCE [LARGE SCALE GENOMIC DNA]</scope>
    <source>
        <strain>DSM 13726</strain>
        <strain evidence="9">PCE-M2</strain>
    </source>
</reference>
<dbReference type="PANTHER" id="PTHR21087">
    <property type="entry name" value="SHIKIMATE KINASE"/>
    <property type="match status" value="1"/>
</dbReference>
<dbReference type="PANTHER" id="PTHR21087:SF16">
    <property type="entry name" value="SHIKIMATE KINASE 1, CHLOROPLASTIC"/>
    <property type="match status" value="1"/>
</dbReference>
<feature type="binding site" evidence="7">
    <location>
        <position position="142"/>
    </location>
    <ligand>
        <name>substrate</name>
    </ligand>
</feature>
<feature type="binding site" evidence="7">
    <location>
        <begin position="16"/>
        <end position="21"/>
    </location>
    <ligand>
        <name>ATP</name>
        <dbReference type="ChEBI" id="CHEBI:30616"/>
    </ligand>
</feature>
<keyword evidence="7" id="KW-0963">Cytoplasm</keyword>
<dbReference type="EC" id="2.7.1.71" evidence="7"/>
<dbReference type="PATRIC" id="fig|1193502.14.peg.2224"/>
<evidence type="ECO:0000256" key="6">
    <source>
        <dbReference type="ARBA" id="ARBA00023141"/>
    </source>
</evidence>
<dbReference type="AlphaFoldDB" id="A0A1D7TLT0"/>
<dbReference type="SUPFAM" id="SSF52540">
    <property type="entry name" value="P-loop containing nucleoside triphosphate hydrolases"/>
    <property type="match status" value="1"/>
</dbReference>
<dbReference type="InterPro" id="IPR000623">
    <property type="entry name" value="Shikimate_kinase/TSH1"/>
</dbReference>
<dbReference type="Pfam" id="PF01202">
    <property type="entry name" value="SKI"/>
    <property type="match status" value="1"/>
</dbReference>
<gene>
    <name evidence="7" type="primary">aroK</name>
    <name evidence="8" type="ORF">SHALO_2197</name>
</gene>
<dbReference type="KEGG" id="shal:SHALO_2197"/>
<organism evidence="8 9">
    <name type="scientific">Sulfurospirillum halorespirans DSM 13726</name>
    <dbReference type="NCBI Taxonomy" id="1193502"/>
    <lineage>
        <taxon>Bacteria</taxon>
        <taxon>Pseudomonadati</taxon>
        <taxon>Campylobacterota</taxon>
        <taxon>Epsilonproteobacteria</taxon>
        <taxon>Campylobacterales</taxon>
        <taxon>Sulfurospirillaceae</taxon>
        <taxon>Sulfurospirillum</taxon>
    </lineage>
</organism>
<dbReference type="InterPro" id="IPR027417">
    <property type="entry name" value="P-loop_NTPase"/>
</dbReference>
<evidence type="ECO:0000256" key="3">
    <source>
        <dbReference type="ARBA" id="ARBA00022741"/>
    </source>
</evidence>
<comment type="subunit">
    <text evidence="7">Monomer.</text>
</comment>
<evidence type="ECO:0000256" key="2">
    <source>
        <dbReference type="ARBA" id="ARBA00022679"/>
    </source>
</evidence>
<dbReference type="STRING" id="1193502.SHALO_2197"/>
<sequence length="179" mass="20319">MLNLKNKNVVLIGFMGVGKGTISRALIKKTKRFGVDTDDLIESMENRKIKAIFDTDGEAYFRKLEKKTAKWLEKNVKNAIISTGGGFFKVDNLDDIGTIVYLRSSFDGILKRLREHENADLKLAKRPLMSDKAKARALFKDRSVLYEAKADIIIDVEDRTIEAIIKEIIAVLKLKTEKE</sequence>
<dbReference type="GO" id="GO:0000287">
    <property type="term" value="F:magnesium ion binding"/>
    <property type="evidence" value="ECO:0007669"/>
    <property type="project" value="UniProtKB-UniRule"/>
</dbReference>
<comment type="catalytic activity">
    <reaction evidence="7">
        <text>shikimate + ATP = 3-phosphoshikimate + ADP + H(+)</text>
        <dbReference type="Rhea" id="RHEA:13121"/>
        <dbReference type="ChEBI" id="CHEBI:15378"/>
        <dbReference type="ChEBI" id="CHEBI:30616"/>
        <dbReference type="ChEBI" id="CHEBI:36208"/>
        <dbReference type="ChEBI" id="CHEBI:145989"/>
        <dbReference type="ChEBI" id="CHEBI:456216"/>
        <dbReference type="EC" id="2.7.1.71"/>
    </reaction>
</comment>
<evidence type="ECO:0000256" key="5">
    <source>
        <dbReference type="ARBA" id="ARBA00022840"/>
    </source>
</evidence>
<keyword evidence="2 7" id="KW-0808">Transferase</keyword>
<comment type="caution">
    <text evidence="7">Lacks conserved residue(s) required for the propagation of feature annotation.</text>
</comment>
<feature type="binding site" evidence="7">
    <location>
        <position position="62"/>
    </location>
    <ligand>
        <name>substrate</name>
    </ligand>
</feature>
<feature type="binding site" evidence="7">
    <location>
        <position position="126"/>
    </location>
    <ligand>
        <name>ATP</name>
        <dbReference type="ChEBI" id="CHEBI:30616"/>
    </ligand>
</feature>
<accession>A0A1D7TLT0</accession>
<comment type="similarity">
    <text evidence="7">Belongs to the shikimate kinase family.</text>
</comment>
<dbReference type="Gene3D" id="3.40.50.300">
    <property type="entry name" value="P-loop containing nucleotide triphosphate hydrolases"/>
    <property type="match status" value="1"/>
</dbReference>
<dbReference type="Proteomes" id="UP000094609">
    <property type="component" value="Chromosome"/>
</dbReference>
<dbReference type="InterPro" id="IPR031322">
    <property type="entry name" value="Shikimate/glucono_kinase"/>
</dbReference>
<keyword evidence="3 7" id="KW-0547">Nucleotide-binding</keyword>
<evidence type="ECO:0000256" key="1">
    <source>
        <dbReference type="ARBA" id="ARBA00022605"/>
    </source>
</evidence>
<comment type="subcellular location">
    <subcellularLocation>
        <location evidence="7">Cytoplasm</location>
    </subcellularLocation>
</comment>
<keyword evidence="6 7" id="KW-0057">Aromatic amino acid biosynthesis</keyword>
<dbReference type="GO" id="GO:0008652">
    <property type="term" value="P:amino acid biosynthetic process"/>
    <property type="evidence" value="ECO:0007669"/>
    <property type="project" value="UniProtKB-KW"/>
</dbReference>
<comment type="function">
    <text evidence="7">Catalyzes the specific phosphorylation of the 3-hydroxyl group of shikimic acid using ATP as a cosubstrate.</text>
</comment>
<keyword evidence="4 7" id="KW-0418">Kinase</keyword>
<evidence type="ECO:0000256" key="4">
    <source>
        <dbReference type="ARBA" id="ARBA00022777"/>
    </source>
</evidence>
<dbReference type="GO" id="GO:0005829">
    <property type="term" value="C:cytosol"/>
    <property type="evidence" value="ECO:0007669"/>
    <property type="project" value="TreeGrafter"/>
</dbReference>
<dbReference type="GO" id="GO:0004765">
    <property type="term" value="F:shikimate kinase activity"/>
    <property type="evidence" value="ECO:0007669"/>
    <property type="project" value="UniProtKB-UniRule"/>
</dbReference>
<dbReference type="GO" id="GO:0009073">
    <property type="term" value="P:aromatic amino acid family biosynthetic process"/>
    <property type="evidence" value="ECO:0007669"/>
    <property type="project" value="UniProtKB-KW"/>
</dbReference>
<proteinExistence type="inferred from homology"/>
<dbReference type="UniPathway" id="UPA00053">
    <property type="reaction ID" value="UER00088"/>
</dbReference>
<protein>
    <recommendedName>
        <fullName evidence="7">Shikimate kinase</fullName>
        <shortName evidence="7">SK</shortName>
        <ecNumber evidence="7">2.7.1.71</ecNumber>
    </recommendedName>
</protein>
<dbReference type="EMBL" id="CP017111">
    <property type="protein sequence ID" value="AOO65958.1"/>
    <property type="molecule type" value="Genomic_DNA"/>
</dbReference>
<keyword evidence="7" id="KW-0460">Magnesium</keyword>
<evidence type="ECO:0000256" key="7">
    <source>
        <dbReference type="HAMAP-Rule" id="MF_00109"/>
    </source>
</evidence>
<dbReference type="PRINTS" id="PR01100">
    <property type="entry name" value="SHIKIMTKNASE"/>
</dbReference>
<feature type="binding site" evidence="7">
    <location>
        <position position="159"/>
    </location>
    <ligand>
        <name>ATP</name>
        <dbReference type="ChEBI" id="CHEBI:30616"/>
    </ligand>
</feature>
<keyword evidence="9" id="KW-1185">Reference proteome</keyword>
<feature type="binding site" evidence="7">
    <location>
        <position position="38"/>
    </location>
    <ligand>
        <name>substrate</name>
    </ligand>
</feature>